<feature type="domain" description="Cationic amino acid transporter C-terminal" evidence="8">
    <location>
        <begin position="547"/>
        <end position="597"/>
    </location>
</feature>
<keyword evidence="3 7" id="KW-0812">Transmembrane</keyword>
<reference evidence="9" key="3">
    <citation type="submission" date="2025-09" db="UniProtKB">
        <authorList>
            <consortium name="Ensembl"/>
        </authorList>
    </citation>
    <scope>IDENTIFICATION</scope>
</reference>
<feature type="transmembrane region" description="Helical" evidence="7">
    <location>
        <begin position="314"/>
        <end position="338"/>
    </location>
</feature>
<evidence type="ECO:0000256" key="7">
    <source>
        <dbReference type="SAM" id="Phobius"/>
    </source>
</evidence>
<proteinExistence type="predicted"/>
<dbReference type="InterPro" id="IPR002293">
    <property type="entry name" value="AA/rel_permease1"/>
</dbReference>
<feature type="transmembrane region" description="Helical" evidence="7">
    <location>
        <begin position="549"/>
        <end position="568"/>
    </location>
</feature>
<keyword evidence="5 7" id="KW-0472">Membrane</keyword>
<evidence type="ECO:0000313" key="9">
    <source>
        <dbReference type="Ensembl" id="ENSATEP00000030679.2"/>
    </source>
</evidence>
<feature type="transmembrane region" description="Helical" evidence="7">
    <location>
        <begin position="171"/>
        <end position="190"/>
    </location>
</feature>
<feature type="transmembrane region" description="Helical" evidence="7">
    <location>
        <begin position="267"/>
        <end position="294"/>
    </location>
</feature>
<dbReference type="AlphaFoldDB" id="A0A3Q1JIU7"/>
<feature type="transmembrane region" description="Helical" evidence="7">
    <location>
        <begin position="574"/>
        <end position="595"/>
    </location>
</feature>
<dbReference type="GO" id="GO:0005886">
    <property type="term" value="C:plasma membrane"/>
    <property type="evidence" value="ECO:0007669"/>
    <property type="project" value="TreeGrafter"/>
</dbReference>
<feature type="transmembrane region" description="Helical" evidence="7">
    <location>
        <begin position="484"/>
        <end position="506"/>
    </location>
</feature>
<reference evidence="9" key="1">
    <citation type="submission" date="2021-04" db="EMBL/GenBank/DDBJ databases">
        <authorList>
            <consortium name="Wellcome Sanger Institute Data Sharing"/>
        </authorList>
    </citation>
    <scope>NUCLEOTIDE SEQUENCE [LARGE SCALE GENOMIC DNA]</scope>
</reference>
<feature type="transmembrane region" description="Helical" evidence="7">
    <location>
        <begin position="229"/>
        <end position="255"/>
    </location>
</feature>
<accession>A0A3Q1JIU7</accession>
<dbReference type="Ensembl" id="ENSATET00000031140.3">
    <property type="protein sequence ID" value="ENSATEP00000030679.2"/>
    <property type="gene ID" value="ENSATEG00000021188.3"/>
</dbReference>
<evidence type="ECO:0000256" key="1">
    <source>
        <dbReference type="ARBA" id="ARBA00004141"/>
    </source>
</evidence>
<dbReference type="Pfam" id="PF13520">
    <property type="entry name" value="AA_permease_2"/>
    <property type="match status" value="1"/>
</dbReference>
<keyword evidence="10" id="KW-1185">Reference proteome</keyword>
<feature type="region of interest" description="Disordered" evidence="6">
    <location>
        <begin position="627"/>
        <end position="656"/>
    </location>
</feature>
<feature type="transmembrane region" description="Helical" evidence="7">
    <location>
        <begin position="70"/>
        <end position="90"/>
    </location>
</feature>
<dbReference type="PANTHER" id="PTHR43243:SF4">
    <property type="entry name" value="CATIONIC AMINO ACID TRANSPORTER 4"/>
    <property type="match status" value="1"/>
</dbReference>
<dbReference type="STRING" id="64144.ENSATEP00000030679"/>
<feature type="transmembrane region" description="Helical" evidence="7">
    <location>
        <begin position="512"/>
        <end position="537"/>
    </location>
</feature>
<feature type="transmembrane region" description="Helical" evidence="7">
    <location>
        <begin position="37"/>
        <end position="58"/>
    </location>
</feature>
<dbReference type="GeneTree" id="ENSGT00940000154637"/>
<dbReference type="Pfam" id="PF13906">
    <property type="entry name" value="AA_permease_C"/>
    <property type="match status" value="1"/>
</dbReference>
<reference evidence="9" key="2">
    <citation type="submission" date="2025-08" db="UniProtKB">
        <authorList>
            <consortium name="Ensembl"/>
        </authorList>
    </citation>
    <scope>IDENTIFICATION</scope>
</reference>
<organism evidence="9 10">
    <name type="scientific">Anabas testudineus</name>
    <name type="common">Climbing perch</name>
    <name type="synonym">Anthias testudineus</name>
    <dbReference type="NCBI Taxonomy" id="64144"/>
    <lineage>
        <taxon>Eukaryota</taxon>
        <taxon>Metazoa</taxon>
        <taxon>Chordata</taxon>
        <taxon>Craniata</taxon>
        <taxon>Vertebrata</taxon>
        <taxon>Euteleostomi</taxon>
        <taxon>Actinopterygii</taxon>
        <taxon>Neopterygii</taxon>
        <taxon>Teleostei</taxon>
        <taxon>Neoteleostei</taxon>
        <taxon>Acanthomorphata</taxon>
        <taxon>Anabantaria</taxon>
        <taxon>Anabantiformes</taxon>
        <taxon>Anabantoidei</taxon>
        <taxon>Anabantidae</taxon>
        <taxon>Anabas</taxon>
    </lineage>
</organism>
<evidence type="ECO:0000256" key="6">
    <source>
        <dbReference type="SAM" id="MobiDB-lite"/>
    </source>
</evidence>
<evidence type="ECO:0000256" key="5">
    <source>
        <dbReference type="ARBA" id="ARBA00023136"/>
    </source>
</evidence>
<dbReference type="FunCoup" id="A0A3Q1JIU7">
    <property type="interactions" value="85"/>
</dbReference>
<keyword evidence="2" id="KW-0813">Transport</keyword>
<comment type="subcellular location">
    <subcellularLocation>
        <location evidence="1">Membrane</location>
        <topology evidence="1">Multi-pass membrane protein</topology>
    </subcellularLocation>
</comment>
<name>A0A3Q1JIU7_ANATE</name>
<evidence type="ECO:0000256" key="4">
    <source>
        <dbReference type="ARBA" id="ARBA00022989"/>
    </source>
</evidence>
<feature type="transmembrane region" description="Helical" evidence="7">
    <location>
        <begin position="391"/>
        <end position="412"/>
    </location>
</feature>
<dbReference type="Proteomes" id="UP000265040">
    <property type="component" value="Chromosome 9"/>
</dbReference>
<feature type="transmembrane region" description="Helical" evidence="7">
    <location>
        <begin position="366"/>
        <end position="385"/>
    </location>
</feature>
<dbReference type="InParanoid" id="A0A3Q1JIU7"/>
<protein>
    <recommendedName>
        <fullName evidence="8">Cationic amino acid transporter C-terminal domain-containing protein</fullName>
    </recommendedName>
</protein>
<dbReference type="Gene3D" id="1.20.1740.10">
    <property type="entry name" value="Amino acid/polyamine transporter I"/>
    <property type="match status" value="2"/>
</dbReference>
<dbReference type="PANTHER" id="PTHR43243">
    <property type="entry name" value="INNER MEMBRANE TRANSPORTER YGJI-RELATED"/>
    <property type="match status" value="1"/>
</dbReference>
<keyword evidence="4 7" id="KW-1133">Transmembrane helix</keyword>
<feature type="region of interest" description="Disordered" evidence="6">
    <location>
        <begin position="420"/>
        <end position="446"/>
    </location>
</feature>
<feature type="transmembrane region" description="Helical" evidence="7">
    <location>
        <begin position="102"/>
        <end position="123"/>
    </location>
</feature>
<evidence type="ECO:0000256" key="3">
    <source>
        <dbReference type="ARBA" id="ARBA00022692"/>
    </source>
</evidence>
<gene>
    <name evidence="9" type="primary">SLC7A4</name>
</gene>
<sequence>MASCQGGCAPAVRLCQKLNRLKTLDDDMMATSLKRCLSTLDLTLMGVGGMVGSGLYVLTGTVAKDMVGPAVIISFLFAGFASLLAAFCYAEFGARIPKTGSAYMFTYVSVGEVWAFLIGWNVILENMIGGAAVARAWSGYLDSIFNHAIQNFTETHIMQWNVPFLAHYPDLLAAGILVVASFFISFGVQVSSYLNHIFSTISMGVIVFILVFGFVLAEPANWSQKEGGFAPFGLSGILAGSATCFYAFVGFDVIASSSEEAKNPQKAIPIATAISLGLAATAYILVSTVLTLMVPWHTLDPNSALADAFFRRGYSWAGVVVAIGSICAMNTVLLCNLFSLPRIVYAMAEDGLFFSIFARVNPVTKVPVNAILVFGILMATMALIFDLEALVQFLSIGTLLAYTFVAASVIVLRFQPDKNSSKEAASTSPNPNAEPSPAPSESQTITEDSGELKQYESFSDKLQLVERQKTRERRGVGQLRPGEVVAFCVLILIVSSVSLCAVLEFGNKQLHLPVWSFTMLLVIFSLAFVLSLALIWVHEPQTDRKTFQVPLVPLTPGASILINVFLMMKLSPLTWIRFTVWIAVGLFVYFGYGIWHSKEGMRELQPKDMAARYVVLPSGSLVETVQPVQPDGQVDTSGHHISASTASPAEEYAGKR</sequence>
<evidence type="ECO:0000313" key="10">
    <source>
        <dbReference type="Proteomes" id="UP000265040"/>
    </source>
</evidence>
<evidence type="ECO:0000259" key="8">
    <source>
        <dbReference type="Pfam" id="PF13906"/>
    </source>
</evidence>
<dbReference type="InterPro" id="IPR029485">
    <property type="entry name" value="CAT_C"/>
</dbReference>
<dbReference type="OrthoDB" id="3900342at2759"/>
<feature type="transmembrane region" description="Helical" evidence="7">
    <location>
        <begin position="197"/>
        <end position="217"/>
    </location>
</feature>
<evidence type="ECO:0000256" key="2">
    <source>
        <dbReference type="ARBA" id="ARBA00022448"/>
    </source>
</evidence>
<dbReference type="GO" id="GO:0015171">
    <property type="term" value="F:amino acid transmembrane transporter activity"/>
    <property type="evidence" value="ECO:0007669"/>
    <property type="project" value="TreeGrafter"/>
</dbReference>
<dbReference type="FunFam" id="1.20.1740.10:FF:000010">
    <property type="entry name" value="probable cationic amino acid transporter"/>
    <property type="match status" value="1"/>
</dbReference>